<dbReference type="InterPro" id="IPR058240">
    <property type="entry name" value="rSAM_sf"/>
</dbReference>
<protein>
    <recommendedName>
        <fullName evidence="21 22">Multifunctional fusion protein</fullName>
    </recommendedName>
    <domain>
        <recommendedName>
            <fullName evidence="21">Adenosylmethionine-8-amino-7-oxononanoate aminotransferase</fullName>
            <ecNumber evidence="21">2.6.1.62</ecNumber>
        </recommendedName>
        <alternativeName>
            <fullName evidence="21">7,8-diamino-pelargonic acid aminotransferase</fullName>
        </alternativeName>
        <alternativeName>
            <fullName evidence="21">7,8-diaminononanoate synthase</fullName>
        </alternativeName>
        <alternativeName>
            <fullName evidence="21">Diaminopelargonic acid synthase</fullName>
            <shortName evidence="21">DANS</shortName>
            <shortName evidence="21">DAPA AT</shortName>
            <shortName evidence="21">DAPA aminotransferase</shortName>
        </alternativeName>
    </domain>
    <domain>
        <recommendedName>
            <fullName evidence="22">Biotin synthase</fullName>
            <ecNumber evidence="22">2.8.1.6</ecNumber>
        </recommendedName>
    </domain>
</protein>
<feature type="binding site" evidence="21">
    <location>
        <position position="653"/>
    </location>
    <ligand>
        <name>substrate</name>
    </ligand>
</feature>
<dbReference type="GO" id="GO:0030170">
    <property type="term" value="F:pyridoxal phosphate binding"/>
    <property type="evidence" value="ECO:0007669"/>
    <property type="project" value="UniProtKB-UniRule"/>
</dbReference>
<dbReference type="GO" id="GO:0004015">
    <property type="term" value="F:adenosylmethionine-8-amino-7-oxononanoate transaminase activity"/>
    <property type="evidence" value="ECO:0007669"/>
    <property type="project" value="UniProtKB-UniRule"/>
</dbReference>
<evidence type="ECO:0000256" key="18">
    <source>
        <dbReference type="ARBA" id="ARBA00023268"/>
    </source>
</evidence>
<feature type="binding site" evidence="22">
    <location>
        <position position="260"/>
    </location>
    <ligand>
        <name>[2Fe-2S] cluster</name>
        <dbReference type="ChEBI" id="CHEBI:190135"/>
    </ligand>
</feature>
<dbReference type="PANTHER" id="PTHR42684:SF17">
    <property type="entry name" value="ADENOSYLMETHIONINE-8-AMINO-7-OXONONANOATE AMINOTRANSFERASE"/>
    <property type="match status" value="1"/>
</dbReference>
<evidence type="ECO:0000256" key="19">
    <source>
        <dbReference type="ARBA" id="ARBA00048449"/>
    </source>
</evidence>
<evidence type="ECO:0000313" key="24">
    <source>
        <dbReference type="EMBL" id="TYK34473.1"/>
    </source>
</evidence>
<feature type="binding site" evidence="21">
    <location>
        <position position="686"/>
    </location>
    <ligand>
        <name>substrate</name>
    </ligand>
</feature>
<keyword evidence="21" id="KW-0963">Cytoplasm</keyword>
<comment type="similarity">
    <text evidence="6">In the C-terminal section; belongs to the class-III pyridoxal-phosphate-dependent aminotransferase family. BioA subfamily.</text>
</comment>
<dbReference type="InterPro" id="IPR015422">
    <property type="entry name" value="PyrdxlP-dep_Trfase_small"/>
</dbReference>
<dbReference type="Gene3D" id="3.40.640.10">
    <property type="entry name" value="Type I PLP-dependent aspartate aminotransferase-like (Major domain)"/>
    <property type="match status" value="1"/>
</dbReference>
<dbReference type="Gene3D" id="3.90.1150.10">
    <property type="entry name" value="Aspartate Aminotransferase, domain 1"/>
    <property type="match status" value="1"/>
</dbReference>
<feature type="binding site" evidence="21">
    <location>
        <begin position="490"/>
        <end position="491"/>
    </location>
    <ligand>
        <name>pyridoxal 5'-phosphate</name>
        <dbReference type="ChEBI" id="CHEBI:597326"/>
    </ligand>
</feature>
<evidence type="ECO:0000256" key="14">
    <source>
        <dbReference type="ARBA" id="ARBA00022756"/>
    </source>
</evidence>
<dbReference type="EMBL" id="VKLW01000007">
    <property type="protein sequence ID" value="TYK34473.1"/>
    <property type="molecule type" value="Genomic_DNA"/>
</dbReference>
<evidence type="ECO:0000256" key="2">
    <source>
        <dbReference type="ARBA" id="ARBA00003991"/>
    </source>
</evidence>
<dbReference type="InterPro" id="IPR015421">
    <property type="entry name" value="PyrdxlP-dep_Trfase_major"/>
</dbReference>
<dbReference type="NCBIfam" id="TIGR00433">
    <property type="entry name" value="bioB"/>
    <property type="match status" value="1"/>
</dbReference>
<evidence type="ECO:0000256" key="12">
    <source>
        <dbReference type="ARBA" id="ARBA00022714"/>
    </source>
</evidence>
<keyword evidence="8 22" id="KW-0004">4Fe-4S</keyword>
<evidence type="ECO:0000256" key="10">
    <source>
        <dbReference type="ARBA" id="ARBA00022679"/>
    </source>
</evidence>
<comment type="subcellular location">
    <subcellularLocation>
        <location evidence="21">Cytoplasm</location>
    </subcellularLocation>
</comment>
<comment type="similarity">
    <text evidence="21">Belongs to the class-III pyridoxal-phosphate-dependent aminotransferase family. BioA subfamily.</text>
</comment>
<evidence type="ECO:0000256" key="16">
    <source>
        <dbReference type="ARBA" id="ARBA00023004"/>
    </source>
</evidence>
<dbReference type="FunFam" id="3.40.640.10:FF:000041">
    <property type="entry name" value="Adenosylmethionine-8-amino-7-oxononanoate aminotransferase"/>
    <property type="match status" value="1"/>
</dbReference>
<evidence type="ECO:0000256" key="4">
    <source>
        <dbReference type="ARBA" id="ARBA00005063"/>
    </source>
</evidence>
<dbReference type="Gene3D" id="3.20.20.70">
    <property type="entry name" value="Aldolase class I"/>
    <property type="match status" value="1"/>
</dbReference>
<sequence length="803" mass="89416">MKRKERVQGKHSFSSFRYWGRKNYAVFASLGREVRIGHLHTNVVAMSLRKQNAAQTIPYLTYMTLEEIKEQVLSGVDISPEQAAWLADTADREALYAAAHEITVACASQEFDMCSIINAKSGKCPENCKWCAQSAHYRTKADIYDLLPAEECLRQARYNENQSVNRFSLVTSGRKPSSKQLSRLCDTTRHIRRHSSIQLCASLGLLEEEELRQLHDAGITRYHCNLETAPSYFPQLCSTHTQEQKLETLAAARRVGMDICCGGIIGMGETMEQRIEFAFTLRKLGVQSIPINLLSPIAGTPLEGQKPLEEEEVLTTIALFRFINPTAFLRFAGGRSQLSQEAMHKALYIGINSAIVGDLLTTLGSKVSDDKEMILKEGYRFPDSQFDREHLWHPYTSTTDPLPVYKVRSAEGATITLESGETLVEGMSSWWCAVHGYNHPVLNEAVREQLESMSHVMFGGLTHEPAIELAKSLLRIVPPSMQKIFYADSGSVAVEVAMKMAVQYAYAAGKPSKSNFVTIRSGYHGDTWNAMSVCDPVTGMHSLFGSSLPIRHFVPAPRSRFDGEWDPSDILPLQKVMEEHAGELAALILEPVVQGAGGMRFYHPQYLREAARLCRKHDVLLIFDEIATGFGRTGKLFAWEHAGVEPDIMCIGKALTGGYMTLSAVLASNRIADTISNHAPGVFMHGPTFMGNPLACAVACASIRLLLESDWETKVKRIERQLKEELAPAAQLPQVADVRVLGAIGVIETKQPVDMAYMQRRFVEEGIWVRPFGRLVYLMPPFVITPEQLSKLTAGVLKIVKEM</sequence>
<dbReference type="InterPro" id="IPR006638">
    <property type="entry name" value="Elp3/MiaA/NifB-like_rSAM"/>
</dbReference>
<comment type="pathway">
    <text evidence="4 21">Cofactor biosynthesis; biotin biosynthesis; 7,8-diaminononanoate from 8-amino-7-oxononanoate (SAM route): step 1/1.</text>
</comment>
<comment type="function">
    <text evidence="21">Catalyzes the transfer of the alpha-amino group from S-adenosyl-L-methionine (SAM) to 7-keto-8-aminopelargonic acid (KAPA) to form 7,8-diaminopelargonic acid (DAPA). It is the only aminotransferase known to utilize SAM as an amino donor.</text>
</comment>
<dbReference type="GO" id="GO:0005737">
    <property type="term" value="C:cytoplasm"/>
    <property type="evidence" value="ECO:0007669"/>
    <property type="project" value="UniProtKB-SubCell"/>
</dbReference>
<dbReference type="Proteomes" id="UP000324383">
    <property type="component" value="Unassembled WGS sequence"/>
</dbReference>
<feature type="binding site" evidence="21">
    <location>
        <begin position="687"/>
        <end position="688"/>
    </location>
    <ligand>
        <name>pyridoxal 5'-phosphate</name>
        <dbReference type="ChEBI" id="CHEBI:597326"/>
    </ligand>
</feature>
<dbReference type="PANTHER" id="PTHR42684">
    <property type="entry name" value="ADENOSYLMETHIONINE-8-AMINO-7-OXONONANOATE AMINOTRANSFERASE"/>
    <property type="match status" value="1"/>
</dbReference>
<dbReference type="GO" id="GO:0051539">
    <property type="term" value="F:4 iron, 4 sulfur cluster binding"/>
    <property type="evidence" value="ECO:0007669"/>
    <property type="project" value="UniProtKB-KW"/>
</dbReference>
<evidence type="ECO:0000256" key="11">
    <source>
        <dbReference type="ARBA" id="ARBA00022691"/>
    </source>
</evidence>
<keyword evidence="25" id="KW-1185">Reference proteome</keyword>
<comment type="caution">
    <text evidence="24">The sequence shown here is derived from an EMBL/GenBank/DDBJ whole genome shotgun (WGS) entry which is preliminary data.</text>
</comment>
<dbReference type="CDD" id="cd00610">
    <property type="entry name" value="OAT_like"/>
    <property type="match status" value="1"/>
</dbReference>
<dbReference type="CDD" id="cd01335">
    <property type="entry name" value="Radical_SAM"/>
    <property type="match status" value="1"/>
</dbReference>
<organism evidence="24 25">
    <name type="scientific">Bacteroides pyogenes</name>
    <dbReference type="NCBI Taxonomy" id="310300"/>
    <lineage>
        <taxon>Bacteria</taxon>
        <taxon>Pseudomonadati</taxon>
        <taxon>Bacteroidota</taxon>
        <taxon>Bacteroidia</taxon>
        <taxon>Bacteroidales</taxon>
        <taxon>Bacteroidaceae</taxon>
        <taxon>Bacteroides</taxon>
    </lineage>
</organism>
<dbReference type="SUPFAM" id="SSF102114">
    <property type="entry name" value="Radical SAM enzymes"/>
    <property type="match status" value="1"/>
</dbReference>
<comment type="catalytic activity">
    <reaction evidence="20 22">
        <text>(4R,5S)-dethiobiotin + (sulfur carrier)-SH + 2 reduced [2Fe-2S]-[ferredoxin] + 2 S-adenosyl-L-methionine = (sulfur carrier)-H + biotin + 2 5'-deoxyadenosine + 2 L-methionine + 2 oxidized [2Fe-2S]-[ferredoxin]</text>
        <dbReference type="Rhea" id="RHEA:22060"/>
        <dbReference type="Rhea" id="RHEA-COMP:10000"/>
        <dbReference type="Rhea" id="RHEA-COMP:10001"/>
        <dbReference type="Rhea" id="RHEA-COMP:14737"/>
        <dbReference type="Rhea" id="RHEA-COMP:14739"/>
        <dbReference type="ChEBI" id="CHEBI:17319"/>
        <dbReference type="ChEBI" id="CHEBI:29917"/>
        <dbReference type="ChEBI" id="CHEBI:33737"/>
        <dbReference type="ChEBI" id="CHEBI:33738"/>
        <dbReference type="ChEBI" id="CHEBI:57586"/>
        <dbReference type="ChEBI" id="CHEBI:57844"/>
        <dbReference type="ChEBI" id="CHEBI:59789"/>
        <dbReference type="ChEBI" id="CHEBI:64428"/>
        <dbReference type="ChEBI" id="CHEBI:149473"/>
        <dbReference type="EC" id="2.8.1.6"/>
    </reaction>
</comment>
<dbReference type="InterPro" id="IPR010722">
    <property type="entry name" value="BATS_dom"/>
</dbReference>
<comment type="cofactor">
    <cofactor evidence="22">
        <name>[2Fe-2S] cluster</name>
        <dbReference type="ChEBI" id="CHEBI:190135"/>
    </cofactor>
    <text evidence="22">Binds 1 [2Fe-2S] cluster. The cluster is coordinated with 3 cysteines and 1 arginine.</text>
</comment>
<comment type="similarity">
    <text evidence="5">In the N-terminal section; belongs to the radical SAM superfamily. Biotin synthase family.</text>
</comment>
<keyword evidence="10 22" id="KW-0808">Transferase</keyword>
<comment type="cofactor">
    <cofactor evidence="22">
        <name>[4Fe-4S] cluster</name>
        <dbReference type="ChEBI" id="CHEBI:49883"/>
    </cofactor>
    <text evidence="22">Binds 1 [4Fe-4S] cluster. The cluster is coordinated with 3 cysteines and an exchangeable S-adenosyl-L-methionine.</text>
</comment>
<evidence type="ECO:0000256" key="1">
    <source>
        <dbReference type="ARBA" id="ARBA00001933"/>
    </source>
</evidence>
<proteinExistence type="inferred from homology"/>
<comment type="catalytic activity">
    <reaction evidence="19 21">
        <text>(8S)-8-amino-7-oxononanoate + S-adenosyl-L-methionine = S-adenosyl-4-methylsulfanyl-2-oxobutanoate + (7R,8S)-7,8-diammoniononanoate</text>
        <dbReference type="Rhea" id="RHEA:16861"/>
        <dbReference type="ChEBI" id="CHEBI:16490"/>
        <dbReference type="ChEBI" id="CHEBI:59789"/>
        <dbReference type="ChEBI" id="CHEBI:149468"/>
        <dbReference type="ChEBI" id="CHEBI:149469"/>
        <dbReference type="EC" id="2.6.1.62"/>
    </reaction>
</comment>
<dbReference type="Pfam" id="PF00202">
    <property type="entry name" value="Aminotran_3"/>
    <property type="match status" value="1"/>
</dbReference>
<dbReference type="GO" id="GO:0004076">
    <property type="term" value="F:biotin synthase activity"/>
    <property type="evidence" value="ECO:0007669"/>
    <property type="project" value="UniProtKB-UniRule"/>
</dbReference>
<feature type="binding site" evidence="22">
    <location>
        <position position="200"/>
    </location>
    <ligand>
        <name>[2Fe-2S] cluster</name>
        <dbReference type="ChEBI" id="CHEBI:190135"/>
    </ligand>
</feature>
<keyword evidence="16 22" id="KW-0408">Iron</keyword>
<evidence type="ECO:0000256" key="15">
    <source>
        <dbReference type="ARBA" id="ARBA00022898"/>
    </source>
</evidence>
<comment type="function">
    <text evidence="2">Catalyzes two activities which are involved in the biotine biosynthesis: the conversion of dethiobiotin (DTB) to biotin by the insertion of a sulfur atom into dethiobiotin via a radical-based mechanism, and the transfer of the alpha-amino group from S-adenosyl-L-methionine (SAM) to 7-keto-8-aminopelargonic acid (KAPA) to form 7,8-diaminopelargonic acid (DAPA).</text>
</comment>
<keyword evidence="15 21" id="KW-0663">Pyridoxal phosphate</keyword>
<evidence type="ECO:0000256" key="5">
    <source>
        <dbReference type="ARBA" id="ARBA00005255"/>
    </source>
</evidence>
<name>A0A5D3EYA9_9BACE</name>
<gene>
    <name evidence="22" type="primary">bioB</name>
    <name evidence="21" type="synonym">bioA</name>
    <name evidence="24" type="ORF">FNJ60_04225</name>
</gene>
<dbReference type="Pfam" id="PF06968">
    <property type="entry name" value="BATS"/>
    <property type="match status" value="1"/>
</dbReference>
<keyword evidence="13 22" id="KW-0479">Metal-binding</keyword>
<keyword evidence="17 22" id="KW-0411">Iron-sulfur</keyword>
<dbReference type="NCBIfam" id="NF004624">
    <property type="entry name" value="PRK05964.1"/>
    <property type="match status" value="1"/>
</dbReference>
<dbReference type="InterPro" id="IPR007197">
    <property type="entry name" value="rSAM"/>
</dbReference>
<dbReference type="RefSeq" id="WP_027326117.1">
    <property type="nucleotide sequence ID" value="NZ_CAMBON010000002.1"/>
</dbReference>
<keyword evidence="11 22" id="KW-0949">S-adenosyl-L-methionine</keyword>
<dbReference type="InterPro" id="IPR049704">
    <property type="entry name" value="Aminotrans_3_PPA_site"/>
</dbReference>
<feature type="site" description="Participates in the substrate recognition with KAPA and in a stacking interaction with the adenine ring of SAM" evidence="21">
    <location>
        <position position="395"/>
    </location>
</feature>
<evidence type="ECO:0000259" key="23">
    <source>
        <dbReference type="PROSITE" id="PS51918"/>
    </source>
</evidence>
<dbReference type="InterPro" id="IPR002684">
    <property type="entry name" value="Biotin_synth/BioAB"/>
</dbReference>
<comment type="similarity">
    <text evidence="22">Belongs to the radical SAM superfamily. Biotin synthase family.</text>
</comment>
<dbReference type="SFLD" id="SFLDG01278">
    <property type="entry name" value="biotin_synthase_like"/>
    <property type="match status" value="1"/>
</dbReference>
<evidence type="ECO:0000313" key="25">
    <source>
        <dbReference type="Proteomes" id="UP000324383"/>
    </source>
</evidence>
<evidence type="ECO:0000256" key="21">
    <source>
        <dbReference type="HAMAP-Rule" id="MF_00834"/>
    </source>
</evidence>
<dbReference type="GO" id="GO:0005506">
    <property type="term" value="F:iron ion binding"/>
    <property type="evidence" value="ECO:0007669"/>
    <property type="project" value="UniProtKB-UniRule"/>
</dbReference>
<evidence type="ECO:0000256" key="20">
    <source>
        <dbReference type="ARBA" id="ARBA00051157"/>
    </source>
</evidence>
<dbReference type="SMART" id="SM00729">
    <property type="entry name" value="Elp3"/>
    <property type="match status" value="1"/>
</dbReference>
<dbReference type="PROSITE" id="PS00600">
    <property type="entry name" value="AA_TRANSFER_CLASS_3"/>
    <property type="match status" value="1"/>
</dbReference>
<feature type="binding site" evidence="21">
    <location>
        <position position="523"/>
    </location>
    <ligand>
        <name>substrate</name>
    </ligand>
</feature>
<dbReference type="AlphaFoldDB" id="A0A5D3EYA9"/>
<dbReference type="HAMAP" id="MF_01694">
    <property type="entry name" value="BioB"/>
    <property type="match status" value="1"/>
</dbReference>
<feature type="binding site" evidence="21">
    <location>
        <position position="624"/>
    </location>
    <ligand>
        <name>pyridoxal 5'-phosphate</name>
        <dbReference type="ChEBI" id="CHEBI:597326"/>
    </ligand>
</feature>
<keyword evidence="18" id="KW-0511">Multifunctional enzyme</keyword>
<evidence type="ECO:0000256" key="7">
    <source>
        <dbReference type="ARBA" id="ARBA00011738"/>
    </source>
</evidence>
<keyword evidence="12 22" id="KW-0001">2Fe-2S</keyword>
<feature type="binding site" evidence="22">
    <location>
        <position position="330"/>
    </location>
    <ligand>
        <name>[2Fe-2S] cluster</name>
        <dbReference type="ChEBI" id="CHEBI:190135"/>
    </ligand>
</feature>
<dbReference type="FunFam" id="3.20.20.70:FF:000026">
    <property type="entry name" value="Biotin synthase"/>
    <property type="match status" value="1"/>
</dbReference>
<accession>A0A5D3EYA9</accession>
<dbReference type="InterPro" id="IPR005814">
    <property type="entry name" value="Aminotrans_3"/>
</dbReference>
<dbReference type="InterPro" id="IPR013785">
    <property type="entry name" value="Aldolase_TIM"/>
</dbReference>
<dbReference type="InterPro" id="IPR005815">
    <property type="entry name" value="BioA"/>
</dbReference>
<dbReference type="NCBIfam" id="TIGR00508">
    <property type="entry name" value="bioA"/>
    <property type="match status" value="1"/>
</dbReference>
<dbReference type="SUPFAM" id="SSF53383">
    <property type="entry name" value="PLP-dependent transferases"/>
    <property type="match status" value="1"/>
</dbReference>
<feature type="binding site" evidence="21">
    <location>
        <position position="770"/>
    </location>
    <ligand>
        <name>substrate</name>
    </ligand>
</feature>
<feature type="binding site" evidence="22">
    <location>
        <position position="128"/>
    </location>
    <ligand>
        <name>[4Fe-4S] cluster</name>
        <dbReference type="ChEBI" id="CHEBI:49883"/>
        <note>4Fe-4S-S-AdoMet</note>
    </ligand>
</feature>
<evidence type="ECO:0000256" key="6">
    <source>
        <dbReference type="ARBA" id="ARBA00006507"/>
    </source>
</evidence>
<feature type="binding site" evidence="21">
    <location>
        <position position="430"/>
    </location>
    <ligand>
        <name>substrate</name>
    </ligand>
</feature>
<dbReference type="SFLD" id="SFLDS00029">
    <property type="entry name" value="Radical_SAM"/>
    <property type="match status" value="1"/>
</dbReference>
<feature type="domain" description="Radical SAM core" evidence="23">
    <location>
        <begin position="106"/>
        <end position="335"/>
    </location>
</feature>
<dbReference type="InterPro" id="IPR015424">
    <property type="entry name" value="PyrdxlP-dep_Trfase"/>
</dbReference>
<dbReference type="SMART" id="SM00876">
    <property type="entry name" value="BATS"/>
    <property type="match status" value="1"/>
</dbReference>
<evidence type="ECO:0000256" key="22">
    <source>
        <dbReference type="HAMAP-Rule" id="MF_01694"/>
    </source>
</evidence>
<dbReference type="SFLD" id="SFLDG01060">
    <property type="entry name" value="BATS_domain_containing"/>
    <property type="match status" value="1"/>
</dbReference>
<keyword evidence="14 22" id="KW-0093">Biotin biosynthesis</keyword>
<feature type="binding site" evidence="22">
    <location>
        <position position="168"/>
    </location>
    <ligand>
        <name>[2Fe-2S] cluster</name>
        <dbReference type="ChEBI" id="CHEBI:190135"/>
    </ligand>
</feature>
<comment type="pathway">
    <text evidence="3 22">Cofactor biosynthesis; biotin biosynthesis; biotin from 7,8-diaminononanoate: step 2/2.</text>
</comment>
<comment type="cofactor">
    <cofactor evidence="1 21">
        <name>pyridoxal 5'-phosphate</name>
        <dbReference type="ChEBI" id="CHEBI:597326"/>
    </cofactor>
</comment>
<dbReference type="GO" id="GO:0051537">
    <property type="term" value="F:2 iron, 2 sulfur cluster binding"/>
    <property type="evidence" value="ECO:0007669"/>
    <property type="project" value="UniProtKB-KW"/>
</dbReference>
<dbReference type="NCBIfam" id="NF005940">
    <property type="entry name" value="PRK07986.1"/>
    <property type="match status" value="1"/>
</dbReference>
<dbReference type="GO" id="GO:0009102">
    <property type="term" value="P:biotin biosynthetic process"/>
    <property type="evidence" value="ECO:0007669"/>
    <property type="project" value="UniProtKB-UniRule"/>
</dbReference>
<dbReference type="Pfam" id="PF04055">
    <property type="entry name" value="Radical_SAM"/>
    <property type="match status" value="1"/>
</dbReference>
<dbReference type="HAMAP" id="MF_00834">
    <property type="entry name" value="BioA"/>
    <property type="match status" value="1"/>
</dbReference>
<dbReference type="EC" id="2.6.1.62" evidence="21"/>
<dbReference type="EC" id="2.8.1.6" evidence="22"/>
<feature type="modified residue" description="N6-(pyridoxal phosphate)lysine" evidence="21">
    <location>
        <position position="653"/>
    </location>
</feature>
<evidence type="ECO:0000256" key="8">
    <source>
        <dbReference type="ARBA" id="ARBA00022485"/>
    </source>
</evidence>
<evidence type="ECO:0000256" key="13">
    <source>
        <dbReference type="ARBA" id="ARBA00022723"/>
    </source>
</evidence>
<dbReference type="PROSITE" id="PS51918">
    <property type="entry name" value="RADICAL_SAM"/>
    <property type="match status" value="1"/>
</dbReference>
<dbReference type="UniPathway" id="UPA00078">
    <property type="reaction ID" value="UER00160"/>
</dbReference>
<comment type="function">
    <text evidence="22">Catalyzes the conversion of dethiobiotin (DTB) to biotin by the insertion of a sulfur atom into dethiobiotin via a radical-based mechanism.</text>
</comment>
<feature type="binding site" evidence="22">
    <location>
        <position position="131"/>
    </location>
    <ligand>
        <name>[4Fe-4S] cluster</name>
        <dbReference type="ChEBI" id="CHEBI:49883"/>
        <note>4Fe-4S-S-AdoMet</note>
    </ligand>
</feature>
<evidence type="ECO:0000256" key="17">
    <source>
        <dbReference type="ARBA" id="ARBA00023014"/>
    </source>
</evidence>
<keyword evidence="9 21" id="KW-0032">Aminotransferase</keyword>
<reference evidence="24 25" key="1">
    <citation type="submission" date="2019-07" db="EMBL/GenBank/DDBJ databases">
        <title>Draft Genome Sequences of Bacteroides pyogenes Strains Isolated from the Uterus Holstein Dairy Cows with Metritis.</title>
        <authorList>
            <person name="Cunha F."/>
            <person name="Galvao K.N."/>
            <person name="Jeon S.J."/>
            <person name="Jeong K.C."/>
        </authorList>
    </citation>
    <scope>NUCLEOTIDE SEQUENCE [LARGE SCALE GENOMIC DNA]</scope>
    <source>
        <strain evidence="24 25">KG-31</strain>
    </source>
</reference>
<evidence type="ECO:0000256" key="3">
    <source>
        <dbReference type="ARBA" id="ARBA00004942"/>
    </source>
</evidence>
<evidence type="ECO:0000256" key="9">
    <source>
        <dbReference type="ARBA" id="ARBA00022576"/>
    </source>
</evidence>
<feature type="binding site" evidence="22">
    <location>
        <position position="124"/>
    </location>
    <ligand>
        <name>[4Fe-4S] cluster</name>
        <dbReference type="ChEBI" id="CHEBI:49883"/>
        <note>4Fe-4S-S-AdoMet</note>
    </ligand>
</feature>
<comment type="subunit">
    <text evidence="7 22">Homodimer.</text>
</comment>